<dbReference type="PANTHER" id="PTHR43547">
    <property type="entry name" value="TWO-COMPONENT HISTIDINE KINASE"/>
    <property type="match status" value="1"/>
</dbReference>
<reference evidence="5 6" key="1">
    <citation type="submission" date="2019-03" db="EMBL/GenBank/DDBJ databases">
        <title>Genomic Encyclopedia of Archaeal and Bacterial Type Strains, Phase II (KMG-II): from individual species to whole genera.</title>
        <authorList>
            <person name="Goeker M."/>
        </authorList>
    </citation>
    <scope>NUCLEOTIDE SEQUENCE [LARGE SCALE GENOMIC DNA]</scope>
    <source>
        <strain evidence="5 6">DSM 19035</strain>
    </source>
</reference>
<dbReference type="InterPro" id="IPR011123">
    <property type="entry name" value="Y_Y_Y"/>
</dbReference>
<keyword evidence="2" id="KW-0472">Membrane</keyword>
<dbReference type="Proteomes" id="UP000295620">
    <property type="component" value="Unassembled WGS sequence"/>
</dbReference>
<evidence type="ECO:0000256" key="3">
    <source>
        <dbReference type="SAM" id="SignalP"/>
    </source>
</evidence>
<sequence length="964" mass="110211">MTCIRKCFFLYTLFLMFTFNAAADDIKSIGVPYVQNYPKSVYLSGNQNWSIAKDKKGVMYFGNAQGLLTYDGKYWQQYKMPNRQIVRSVATDDQGIIYTGGFGEFGYWSNKNRRLTYTSLINLIPKPGTLKDEIWKIYTSKDRVIFQSFSAIYIYDHKKISLVKGESAFLFLHQVGNRFYIETLGKGLSELLGNKLVPLKNSGAISPSEILSILPYKNGSLLIGTSKSGLFIYNGQSFTPFNTPANDFLKTYQLNNGTRVLNRYYAFGSILNGVIIIDDDGRIVQRINKSSGLQNNTVLSIYADDDQNLWTGLDNGIDRIEINSPLYFYFDKSGQFGTVYSSLIYKNNIYLGTNQGLFYSSWAKGNGNNAFGFQLIPGSQGQVWDLTEIDGQLLCGHNEGTYRVSGNTFERISTVKGGWTIKKLNSNPDFLIQGTYTGLVLYKKNAAGLWTFHHKIDGFWEPSRYVEQDEKGNIWVSHAYKGLYKITLSPDLKKANTVKAYTEKNGLPGDYNINIFTLENRLIFSSDQGFLSYDEISDRFSSYKTLNEKSGSFSTSNKIIAAGARKYWFINNGRMGLADLSIPGKIHIDSNRFSMLDGRMVQYYENISRISAGIYLISVDDGFVIYNAINEQNKSQKVNLPNVLIRKIEDVTDTYSTISETGNSGSEIEIPFSRNNIRISFALPYYRQAKIRFQYYLEGYSRQWSDWSPASQKDFTNLSRGSYVFKVRAKINEELVSQITAFEFTILPPFYASNFAFVIYFLLIIALLIASKRLYERRLEKDQQAITDKLQEEKQAFLSKEAEATEKQIIRIQTEKLQAELAGKNRELANSAMSLVYKNELLQKLSQEMLKLKDSSGKLLGEDQLRKIQKVIDEGMNDERDWNLFESSFNEAHESFFKKLKTNHPDLVPNDLKLCAYLHMNMSSKEMASLLNISLRGVEIRRYRLRKKLNVPHDKNLVEFLMVL</sequence>
<dbReference type="Gene3D" id="2.130.10.10">
    <property type="entry name" value="YVTN repeat-like/Quinoprotein amine dehydrogenase"/>
    <property type="match status" value="2"/>
</dbReference>
<dbReference type="Gene3D" id="1.10.10.10">
    <property type="entry name" value="Winged helix-like DNA-binding domain superfamily/Winged helix DNA-binding domain"/>
    <property type="match status" value="1"/>
</dbReference>
<feature type="signal peptide" evidence="3">
    <location>
        <begin position="1"/>
        <end position="22"/>
    </location>
</feature>
<feature type="transmembrane region" description="Helical" evidence="2">
    <location>
        <begin position="750"/>
        <end position="770"/>
    </location>
</feature>
<organism evidence="5 6">
    <name type="scientific">Pedobacter metabolipauper</name>
    <dbReference type="NCBI Taxonomy" id="425513"/>
    <lineage>
        <taxon>Bacteria</taxon>
        <taxon>Pseudomonadati</taxon>
        <taxon>Bacteroidota</taxon>
        <taxon>Sphingobacteriia</taxon>
        <taxon>Sphingobacteriales</taxon>
        <taxon>Sphingobacteriaceae</taxon>
        <taxon>Pedobacter</taxon>
    </lineage>
</organism>
<feature type="chain" id="PRO_5021028730" evidence="3">
    <location>
        <begin position="23"/>
        <end position="964"/>
    </location>
</feature>
<dbReference type="GO" id="GO:0003677">
    <property type="term" value="F:DNA binding"/>
    <property type="evidence" value="ECO:0007669"/>
    <property type="project" value="InterPro"/>
</dbReference>
<dbReference type="InterPro" id="IPR016032">
    <property type="entry name" value="Sig_transdc_resp-reg_C-effctor"/>
</dbReference>
<dbReference type="InterPro" id="IPR013783">
    <property type="entry name" value="Ig-like_fold"/>
</dbReference>
<evidence type="ECO:0000313" key="5">
    <source>
        <dbReference type="EMBL" id="TDQ10348.1"/>
    </source>
</evidence>
<evidence type="ECO:0000259" key="4">
    <source>
        <dbReference type="Pfam" id="PF07495"/>
    </source>
</evidence>
<dbReference type="AlphaFoldDB" id="A0A4R6SWL1"/>
<feature type="domain" description="Two component regulator three Y" evidence="4">
    <location>
        <begin position="688"/>
        <end position="746"/>
    </location>
</feature>
<dbReference type="PANTHER" id="PTHR43547:SF2">
    <property type="entry name" value="HYBRID SIGNAL TRANSDUCTION HISTIDINE KINASE C"/>
    <property type="match status" value="1"/>
</dbReference>
<evidence type="ECO:0000256" key="1">
    <source>
        <dbReference type="ARBA" id="ARBA00022553"/>
    </source>
</evidence>
<keyword evidence="3" id="KW-0732">Signal</keyword>
<keyword evidence="2" id="KW-1133">Transmembrane helix</keyword>
<dbReference type="InterPro" id="IPR015943">
    <property type="entry name" value="WD40/YVTN_repeat-like_dom_sf"/>
</dbReference>
<protein>
    <submittedName>
        <fullName evidence="5">YXYXY domain-containing protein</fullName>
    </submittedName>
</protein>
<dbReference type="GO" id="GO:0000155">
    <property type="term" value="F:phosphorelay sensor kinase activity"/>
    <property type="evidence" value="ECO:0007669"/>
    <property type="project" value="TreeGrafter"/>
</dbReference>
<name>A0A4R6SWL1_9SPHI</name>
<dbReference type="InterPro" id="IPR036388">
    <property type="entry name" value="WH-like_DNA-bd_sf"/>
</dbReference>
<dbReference type="EMBL" id="SNYC01000004">
    <property type="protein sequence ID" value="TDQ10348.1"/>
    <property type="molecule type" value="Genomic_DNA"/>
</dbReference>
<dbReference type="SUPFAM" id="SSF46894">
    <property type="entry name" value="C-terminal effector domain of the bipartite response regulators"/>
    <property type="match status" value="1"/>
</dbReference>
<keyword evidence="6" id="KW-1185">Reference proteome</keyword>
<proteinExistence type="predicted"/>
<dbReference type="GO" id="GO:0006355">
    <property type="term" value="P:regulation of DNA-templated transcription"/>
    <property type="evidence" value="ECO:0007669"/>
    <property type="project" value="InterPro"/>
</dbReference>
<dbReference type="Gene3D" id="2.60.40.10">
    <property type="entry name" value="Immunoglobulins"/>
    <property type="match status" value="1"/>
</dbReference>
<dbReference type="Pfam" id="PF07495">
    <property type="entry name" value="Y_Y_Y"/>
    <property type="match status" value="1"/>
</dbReference>
<accession>A0A4R6SWL1</accession>
<evidence type="ECO:0000313" key="6">
    <source>
        <dbReference type="Proteomes" id="UP000295620"/>
    </source>
</evidence>
<keyword evidence="2" id="KW-0812">Transmembrane</keyword>
<keyword evidence="1" id="KW-0597">Phosphoprotein</keyword>
<dbReference type="RefSeq" id="WP_133576358.1">
    <property type="nucleotide sequence ID" value="NZ_SNYC01000004.1"/>
</dbReference>
<evidence type="ECO:0000256" key="2">
    <source>
        <dbReference type="SAM" id="Phobius"/>
    </source>
</evidence>
<dbReference type="OrthoDB" id="9809670at2"/>
<gene>
    <name evidence="5" type="ORF">ATK78_2514</name>
</gene>
<comment type="caution">
    <text evidence="5">The sequence shown here is derived from an EMBL/GenBank/DDBJ whole genome shotgun (WGS) entry which is preliminary data.</text>
</comment>